<dbReference type="KEGG" id="sgn:SGRA_2918"/>
<proteinExistence type="predicted"/>
<dbReference type="Proteomes" id="UP000007519">
    <property type="component" value="Chromosome"/>
</dbReference>
<evidence type="ECO:0000313" key="2">
    <source>
        <dbReference type="Proteomes" id="UP000007519"/>
    </source>
</evidence>
<evidence type="ECO:0000313" key="1">
    <source>
        <dbReference type="EMBL" id="AFC25646.1"/>
    </source>
</evidence>
<sequence>MDRYTSAKFSLDESKNYNLSLLLGADRLSYLVHAQKEVLALGGLDFVQVEEEYSLVDALNQAYDQREILRAPYQMVQIYLRSNRVISLPLPLYQAEQQYSYFEALLPIDEGDYLLEAQMPSLDLVFLQSVRLGLKDQLQDLFPQAEIYSALPSLLQISQELIPKLPENNYRLLAYFSPRSIQLMAWHKDKLLLHQLRPFRNAEDCLYYLLWMYKELGLSPKKIPLHFGGELTVDSAIHQLLYTYIAALKPLPRPQDFAQSDCLAELEPQRAVQLLATIL</sequence>
<organism evidence="1 2">
    <name type="scientific">Saprospira grandis (strain Lewin)</name>
    <dbReference type="NCBI Taxonomy" id="984262"/>
    <lineage>
        <taxon>Bacteria</taxon>
        <taxon>Pseudomonadati</taxon>
        <taxon>Bacteroidota</taxon>
        <taxon>Saprospiria</taxon>
        <taxon>Saprospirales</taxon>
        <taxon>Saprospiraceae</taxon>
        <taxon>Saprospira</taxon>
    </lineage>
</organism>
<accession>H6LAQ3</accession>
<name>H6LAQ3_SAPGL</name>
<dbReference type="EMBL" id="CP002831">
    <property type="protein sequence ID" value="AFC25646.1"/>
    <property type="molecule type" value="Genomic_DNA"/>
</dbReference>
<evidence type="ECO:0008006" key="3">
    <source>
        <dbReference type="Google" id="ProtNLM"/>
    </source>
</evidence>
<dbReference type="CDD" id="cd24013">
    <property type="entry name" value="ASKHA_ATPase_BT3980-like"/>
    <property type="match status" value="1"/>
</dbReference>
<protein>
    <recommendedName>
        <fullName evidence="3">DUF3822 domain-containing protein</fullName>
    </recommendedName>
</protein>
<dbReference type="Gene3D" id="3.30.420.260">
    <property type="match status" value="1"/>
</dbReference>
<dbReference type="RefSeq" id="WP_015693249.1">
    <property type="nucleotide sequence ID" value="NC_016940.1"/>
</dbReference>
<dbReference type="OrthoDB" id="765136at2"/>
<reference evidence="1 2" key="1">
    <citation type="journal article" date="2012" name="Stand. Genomic Sci.">
        <title>Complete genome sequencing and analysis of Saprospira grandis str. Lewin, a predatory marine bacterium.</title>
        <authorList>
            <person name="Saw J.H."/>
            <person name="Yuryev A."/>
            <person name="Kanbe M."/>
            <person name="Hou S."/>
            <person name="Young A.G."/>
            <person name="Aizawa S."/>
            <person name="Alam M."/>
        </authorList>
    </citation>
    <scope>NUCLEOTIDE SEQUENCE [LARGE SCALE GENOMIC DNA]</scope>
    <source>
        <strain evidence="1 2">Lewin</strain>
    </source>
</reference>
<dbReference type="Gene3D" id="3.30.420.250">
    <property type="match status" value="1"/>
</dbReference>
<keyword evidence="2" id="KW-1185">Reference proteome</keyword>
<dbReference type="STRING" id="984262.SGRA_2918"/>
<dbReference type="Pfam" id="PF12864">
    <property type="entry name" value="DUF3822"/>
    <property type="match status" value="1"/>
</dbReference>
<dbReference type="InterPro" id="IPR024213">
    <property type="entry name" value="DUF3822"/>
</dbReference>
<dbReference type="HOGENOM" id="CLU_997124_0_0_10"/>
<gene>
    <name evidence="1" type="ordered locus">SGRA_2918</name>
</gene>
<dbReference type="AlphaFoldDB" id="H6LAQ3"/>